<dbReference type="InterPro" id="IPR001789">
    <property type="entry name" value="Sig_transdc_resp-reg_receiver"/>
</dbReference>
<dbReference type="InterPro" id="IPR003594">
    <property type="entry name" value="HATPase_dom"/>
</dbReference>
<evidence type="ECO:0000256" key="3">
    <source>
        <dbReference type="ARBA" id="ARBA00022553"/>
    </source>
</evidence>
<feature type="domain" description="PAS" evidence="8">
    <location>
        <begin position="614"/>
        <end position="659"/>
    </location>
</feature>
<dbReference type="Proteomes" id="UP001596050">
    <property type="component" value="Unassembled WGS sequence"/>
</dbReference>
<feature type="modified residue" description="4-aspartylphosphate" evidence="4">
    <location>
        <position position="57"/>
    </location>
</feature>
<dbReference type="Pfam" id="PF00989">
    <property type="entry name" value="PAS"/>
    <property type="match status" value="1"/>
</dbReference>
<dbReference type="InterPro" id="IPR036097">
    <property type="entry name" value="HisK_dim/P_sf"/>
</dbReference>
<dbReference type="NCBIfam" id="TIGR00229">
    <property type="entry name" value="sensory_box"/>
    <property type="match status" value="3"/>
</dbReference>
<dbReference type="PROSITE" id="PS50110">
    <property type="entry name" value="RESPONSE_REGULATORY"/>
    <property type="match status" value="2"/>
</dbReference>
<comment type="catalytic activity">
    <reaction evidence="1">
        <text>ATP + protein L-histidine = ADP + protein N-phospho-L-histidine.</text>
        <dbReference type="EC" id="2.7.13.3"/>
    </reaction>
</comment>
<dbReference type="SMART" id="SM00091">
    <property type="entry name" value="PAS"/>
    <property type="match status" value="3"/>
</dbReference>
<dbReference type="SUPFAM" id="SSF55781">
    <property type="entry name" value="GAF domain-like"/>
    <property type="match status" value="1"/>
</dbReference>
<feature type="region of interest" description="Disordered" evidence="5">
    <location>
        <begin position="136"/>
        <end position="160"/>
    </location>
</feature>
<dbReference type="RefSeq" id="WP_379786445.1">
    <property type="nucleotide sequence ID" value="NZ_JBHSMU010000019.1"/>
</dbReference>
<dbReference type="SUPFAM" id="SSF47384">
    <property type="entry name" value="Homodimeric domain of signal transducing histidine kinase"/>
    <property type="match status" value="1"/>
</dbReference>
<organism evidence="10 11">
    <name type="scientific">Massilia niabensis</name>
    <dbReference type="NCBI Taxonomy" id="544910"/>
    <lineage>
        <taxon>Bacteria</taxon>
        <taxon>Pseudomonadati</taxon>
        <taxon>Pseudomonadota</taxon>
        <taxon>Betaproteobacteria</taxon>
        <taxon>Burkholderiales</taxon>
        <taxon>Oxalobacteraceae</taxon>
        <taxon>Telluria group</taxon>
        <taxon>Massilia</taxon>
    </lineage>
</organism>
<dbReference type="SUPFAM" id="SSF52172">
    <property type="entry name" value="CheY-like"/>
    <property type="match status" value="2"/>
</dbReference>
<comment type="caution">
    <text evidence="10">The sequence shown here is derived from an EMBL/GenBank/DDBJ whole genome shotgun (WGS) entry which is preliminary data.</text>
</comment>
<dbReference type="EC" id="2.7.13.3" evidence="2"/>
<dbReference type="PROSITE" id="PS50109">
    <property type="entry name" value="HIS_KIN"/>
    <property type="match status" value="1"/>
</dbReference>
<dbReference type="InterPro" id="IPR013767">
    <property type="entry name" value="PAS_fold"/>
</dbReference>
<dbReference type="CDD" id="cd17546">
    <property type="entry name" value="REC_hyHK_CKI1_RcsC-like"/>
    <property type="match status" value="1"/>
</dbReference>
<sequence>MSPAVPARILLVDDQPANLAVLEAILSGLADSLVAVESGEAALRALLEHEFALVLLDVQMPTLDGFETAELIRQHPRARTVPIIFLTAGDADGAPFERAWSLGAADYITKPLHAQSLRAKAAVFVDLFRKNAALMQGEQPETRRSTQRSTEQERERRERAGRKGFERIRLILDNLHDYAVIGTDEARRITSWEGGAEAITGWSALEACGQSADMIFVPEDRAAGRPDEEAASARETGRAEDRRWHLRRDGSLFFADGVMIPLYEDGAPGEGAQGEGTPGEGSGRGVLRGYAKIMRDATAEHEAAERLASSERALDASTQRMHDIFYQAPAFMAVMRGPELVFEMANERFATLVGQRPLLGLPLHAALPEMAGQGFFELLEDVYRSGEAHQGSNVRLLLQTDGALETYYIDFVYMALREADGAVSGVLVHGVDVTERTRATLLTLGQRGALELAVSNAPLDDVLDLLARTAEEYAGGAALAGIQLAEPGAGASRRLRHAAAPSLPPALQEALDGLGIAPLGAAGGTAAWRAEAVDCPDIATDPLWEAARGPALEAGLHACRALPILAPSGAVLGAFTWYYRAVRDERNLAAMALLANTASLVIGQREEALARRAAEERSDVILESMTDGFLAMDSAWRIGYANGAAERITGFQRHDLMDQVFWDLFPEWQGSSAERACRRCALERAGERLDAFLPAWGGWYEISCFPTPGGGIALYLRDQSERRQAEEGIRRLAAVAEQSPDFIGIFGPEGAGLYLNPAGRAMGGIDPGAPIGDVRLIEFFARDCRPFVRAEVLPALTGPQQKWEGELQFAPRSGSDPLPVYFKGFAVHGADGAHLGLATITRDFTEQKRAENELRRIAADLSEADHRKSEFLATLAHELRNPLAPIRTGLDLLRMAPGDAATVARVYGMMDRQLGQLIHLVDDLLDIARITRGRIELKKEPVDLRAAVSMAVETSSALVEAGGHTLEVDLPDAPLPLFADLTRLVQVLANLLNNAAKYTPAGGRIRVSSWREEDQAFVAVSDSGVGIAPEAIGSVFDMFTQVRSSLDRAQGGLGIGLSLVRRLVELHGGRVQAASAGPGQGSTFTVSLPLRRGDLLGREEGAAGAGTGHAPALRVLVVDDNVDAAESLAALLKALGHETRMAHDGPRGLQAALEFRPDLAFLDIGLPGMNGHELARALRSNPELKALVLVALTGWGATSDMTLSHGAGFDQHLTKPVSLEGLAQALAAATQAHESGGA</sequence>
<dbReference type="InterPro" id="IPR035965">
    <property type="entry name" value="PAS-like_dom_sf"/>
</dbReference>
<evidence type="ECO:0000313" key="10">
    <source>
        <dbReference type="EMBL" id="MFC5462960.1"/>
    </source>
</evidence>
<dbReference type="Pfam" id="PF00072">
    <property type="entry name" value="Response_reg"/>
    <property type="match status" value="2"/>
</dbReference>
<feature type="domain" description="Response regulatory" evidence="7">
    <location>
        <begin position="8"/>
        <end position="125"/>
    </location>
</feature>
<evidence type="ECO:0000259" key="8">
    <source>
        <dbReference type="PROSITE" id="PS50112"/>
    </source>
</evidence>
<evidence type="ECO:0000313" key="11">
    <source>
        <dbReference type="Proteomes" id="UP001596050"/>
    </source>
</evidence>
<dbReference type="Gene3D" id="3.40.50.2300">
    <property type="match status" value="2"/>
</dbReference>
<dbReference type="InterPro" id="IPR000014">
    <property type="entry name" value="PAS"/>
</dbReference>
<dbReference type="PROSITE" id="PS50113">
    <property type="entry name" value="PAC"/>
    <property type="match status" value="1"/>
</dbReference>
<accession>A0ABW0LBB2</accession>
<dbReference type="SMART" id="SM00388">
    <property type="entry name" value="HisKA"/>
    <property type="match status" value="1"/>
</dbReference>
<evidence type="ECO:0000259" key="6">
    <source>
        <dbReference type="PROSITE" id="PS50109"/>
    </source>
</evidence>
<dbReference type="Gene3D" id="3.30.450.20">
    <property type="entry name" value="PAS domain"/>
    <property type="match status" value="4"/>
</dbReference>
<feature type="compositionally biased region" description="Basic and acidic residues" evidence="5">
    <location>
        <begin position="140"/>
        <end position="160"/>
    </location>
</feature>
<protein>
    <recommendedName>
        <fullName evidence="2">histidine kinase</fullName>
        <ecNumber evidence="2">2.7.13.3</ecNumber>
    </recommendedName>
</protein>
<dbReference type="InterPro" id="IPR013656">
    <property type="entry name" value="PAS_4"/>
</dbReference>
<dbReference type="InterPro" id="IPR011006">
    <property type="entry name" value="CheY-like_superfamily"/>
</dbReference>
<dbReference type="CDD" id="cd00130">
    <property type="entry name" value="PAS"/>
    <property type="match status" value="3"/>
</dbReference>
<dbReference type="InterPro" id="IPR005467">
    <property type="entry name" value="His_kinase_dom"/>
</dbReference>
<feature type="domain" description="PAC" evidence="9">
    <location>
        <begin position="803"/>
        <end position="856"/>
    </location>
</feature>
<evidence type="ECO:0000256" key="2">
    <source>
        <dbReference type="ARBA" id="ARBA00012438"/>
    </source>
</evidence>
<feature type="domain" description="Histidine kinase" evidence="6">
    <location>
        <begin position="874"/>
        <end position="1092"/>
    </location>
</feature>
<dbReference type="PRINTS" id="PR00344">
    <property type="entry name" value="BCTRLSENSOR"/>
</dbReference>
<reference evidence="11" key="1">
    <citation type="journal article" date="2019" name="Int. J. Syst. Evol. Microbiol.">
        <title>The Global Catalogue of Microorganisms (GCM) 10K type strain sequencing project: providing services to taxonomists for standard genome sequencing and annotation.</title>
        <authorList>
            <consortium name="The Broad Institute Genomics Platform"/>
            <consortium name="The Broad Institute Genome Sequencing Center for Infectious Disease"/>
            <person name="Wu L."/>
            <person name="Ma J."/>
        </authorList>
    </citation>
    <scope>NUCLEOTIDE SEQUENCE [LARGE SCALE GENOMIC DNA]</scope>
    <source>
        <strain evidence="11">KACC 12649</strain>
    </source>
</reference>
<dbReference type="CDD" id="cd00082">
    <property type="entry name" value="HisKA"/>
    <property type="match status" value="1"/>
</dbReference>
<dbReference type="Pfam" id="PF08448">
    <property type="entry name" value="PAS_4"/>
    <property type="match status" value="3"/>
</dbReference>
<evidence type="ECO:0000259" key="9">
    <source>
        <dbReference type="PROSITE" id="PS50113"/>
    </source>
</evidence>
<gene>
    <name evidence="10" type="ORF">ACFPN5_24400</name>
</gene>
<dbReference type="InterPro" id="IPR029016">
    <property type="entry name" value="GAF-like_dom_sf"/>
</dbReference>
<evidence type="ECO:0000256" key="4">
    <source>
        <dbReference type="PROSITE-ProRule" id="PRU00169"/>
    </source>
</evidence>
<dbReference type="InterPro" id="IPR036890">
    <property type="entry name" value="HATPase_C_sf"/>
</dbReference>
<evidence type="ECO:0000256" key="1">
    <source>
        <dbReference type="ARBA" id="ARBA00000085"/>
    </source>
</evidence>
<dbReference type="Pfam" id="PF00512">
    <property type="entry name" value="HisKA"/>
    <property type="match status" value="1"/>
</dbReference>
<dbReference type="InterPro" id="IPR003661">
    <property type="entry name" value="HisK_dim/P_dom"/>
</dbReference>
<feature type="domain" description="Response regulatory" evidence="7">
    <location>
        <begin position="1114"/>
        <end position="1230"/>
    </location>
</feature>
<dbReference type="InterPro" id="IPR000700">
    <property type="entry name" value="PAS-assoc_C"/>
</dbReference>
<dbReference type="Gene3D" id="3.30.565.10">
    <property type="entry name" value="Histidine kinase-like ATPase, C-terminal domain"/>
    <property type="match status" value="1"/>
</dbReference>
<dbReference type="SMART" id="SM00387">
    <property type="entry name" value="HATPase_c"/>
    <property type="match status" value="1"/>
</dbReference>
<evidence type="ECO:0000256" key="5">
    <source>
        <dbReference type="SAM" id="MobiDB-lite"/>
    </source>
</evidence>
<dbReference type="SUPFAM" id="SSF55874">
    <property type="entry name" value="ATPase domain of HSP90 chaperone/DNA topoisomerase II/histidine kinase"/>
    <property type="match status" value="1"/>
</dbReference>
<dbReference type="EMBL" id="JBHSMU010000019">
    <property type="protein sequence ID" value="MFC5462960.1"/>
    <property type="molecule type" value="Genomic_DNA"/>
</dbReference>
<proteinExistence type="predicted"/>
<dbReference type="CDD" id="cd16922">
    <property type="entry name" value="HATPase_EvgS-ArcB-TorS-like"/>
    <property type="match status" value="1"/>
</dbReference>
<evidence type="ECO:0000259" key="7">
    <source>
        <dbReference type="PROSITE" id="PS50110"/>
    </source>
</evidence>
<dbReference type="CDD" id="cd17580">
    <property type="entry name" value="REC_2_DhkD-like"/>
    <property type="match status" value="1"/>
</dbReference>
<dbReference type="SMART" id="SM00448">
    <property type="entry name" value="REC"/>
    <property type="match status" value="2"/>
</dbReference>
<dbReference type="PROSITE" id="PS50112">
    <property type="entry name" value="PAS"/>
    <property type="match status" value="1"/>
</dbReference>
<keyword evidence="11" id="KW-1185">Reference proteome</keyword>
<dbReference type="PANTHER" id="PTHR43547">
    <property type="entry name" value="TWO-COMPONENT HISTIDINE KINASE"/>
    <property type="match status" value="1"/>
</dbReference>
<dbReference type="Gene3D" id="1.10.287.130">
    <property type="match status" value="1"/>
</dbReference>
<dbReference type="Pfam" id="PF02518">
    <property type="entry name" value="HATPase_c"/>
    <property type="match status" value="1"/>
</dbReference>
<feature type="modified residue" description="4-aspartylphosphate" evidence="4">
    <location>
        <position position="1163"/>
    </location>
</feature>
<dbReference type="InterPro" id="IPR004358">
    <property type="entry name" value="Sig_transdc_His_kin-like_C"/>
</dbReference>
<dbReference type="SUPFAM" id="SSF55785">
    <property type="entry name" value="PYP-like sensor domain (PAS domain)"/>
    <property type="match status" value="4"/>
</dbReference>
<dbReference type="PANTHER" id="PTHR43547:SF2">
    <property type="entry name" value="HYBRID SIGNAL TRANSDUCTION HISTIDINE KINASE C"/>
    <property type="match status" value="1"/>
</dbReference>
<dbReference type="Gene3D" id="3.30.450.40">
    <property type="match status" value="1"/>
</dbReference>
<name>A0ABW0LBB2_9BURK</name>
<keyword evidence="3 4" id="KW-0597">Phosphoprotein</keyword>